<reference evidence="3 4" key="1">
    <citation type="submission" date="2019-07" db="EMBL/GenBank/DDBJ databases">
        <title>Genomics analysis of Aphanomyces spp. identifies a new class of oomycete effector associated with host adaptation.</title>
        <authorList>
            <person name="Gaulin E."/>
        </authorList>
    </citation>
    <scope>NUCLEOTIDE SEQUENCE [LARGE SCALE GENOMIC DNA]</scope>
    <source>
        <strain evidence="3 4">ATCC 201684</strain>
    </source>
</reference>
<name>A0A6G0WNB3_9STRA</name>
<gene>
    <name evidence="3" type="ORF">Ae201684_013414</name>
</gene>
<evidence type="ECO:0000256" key="2">
    <source>
        <dbReference type="SAM" id="MobiDB-lite"/>
    </source>
</evidence>
<dbReference type="VEuPathDB" id="FungiDB:AeMF1_001241"/>
<keyword evidence="1" id="KW-0175">Coiled coil</keyword>
<protein>
    <submittedName>
        <fullName evidence="3">Uncharacterized protein</fullName>
    </submittedName>
</protein>
<evidence type="ECO:0000313" key="4">
    <source>
        <dbReference type="Proteomes" id="UP000481153"/>
    </source>
</evidence>
<keyword evidence="4" id="KW-1185">Reference proteome</keyword>
<comment type="caution">
    <text evidence="3">The sequence shown here is derived from an EMBL/GenBank/DDBJ whole genome shotgun (WGS) entry which is preliminary data.</text>
</comment>
<accession>A0A6G0WNB3</accession>
<organism evidence="3 4">
    <name type="scientific">Aphanomyces euteiches</name>
    <dbReference type="NCBI Taxonomy" id="100861"/>
    <lineage>
        <taxon>Eukaryota</taxon>
        <taxon>Sar</taxon>
        <taxon>Stramenopiles</taxon>
        <taxon>Oomycota</taxon>
        <taxon>Saprolegniomycetes</taxon>
        <taxon>Saprolegniales</taxon>
        <taxon>Verrucalvaceae</taxon>
        <taxon>Aphanomyces</taxon>
    </lineage>
</organism>
<evidence type="ECO:0000313" key="3">
    <source>
        <dbReference type="EMBL" id="KAF0728845.1"/>
    </source>
</evidence>
<proteinExistence type="predicted"/>
<feature type="coiled-coil region" evidence="1">
    <location>
        <begin position="176"/>
        <end position="273"/>
    </location>
</feature>
<dbReference type="Proteomes" id="UP000481153">
    <property type="component" value="Unassembled WGS sequence"/>
</dbReference>
<sequence length="284" mass="31002">MLMLLERLDVETSVSILNDDGDSLGILVVQLRPSLNAKNTLEVPTKGATKVPSDVDDLSDDDADTLNAVEGSFLYISVAVHVDTKTATNKLLATTPRSAYGLSYAFFHGNTMTFPLDHTHTIKVLVTSKLVEYVSSDTLTFSVVSTKPSDDSPAPSSGPNNSGTTAANTGATAATLAMHNALLEELQRDKAKMVDDHELEKQRNQDLRNELTKLIDQVKAQEDAMVNQLKSNQQHQAEVARLQEKTRADAREKEQLVKQLNDADTKYQTLVETATAKSKTCSLQ</sequence>
<feature type="region of interest" description="Disordered" evidence="2">
    <location>
        <begin position="146"/>
        <end position="167"/>
    </location>
</feature>
<evidence type="ECO:0000256" key="1">
    <source>
        <dbReference type="SAM" id="Coils"/>
    </source>
</evidence>
<feature type="compositionally biased region" description="Low complexity" evidence="2">
    <location>
        <begin position="151"/>
        <end position="167"/>
    </location>
</feature>
<dbReference type="AlphaFoldDB" id="A0A6G0WNB3"/>
<dbReference type="EMBL" id="VJMJ01000172">
    <property type="protein sequence ID" value="KAF0728845.1"/>
    <property type="molecule type" value="Genomic_DNA"/>
</dbReference>